<dbReference type="STRING" id="1796646.A4V02_03420"/>
<gene>
    <name evidence="2" type="ORF">A4V02_03420</name>
</gene>
<keyword evidence="3" id="KW-1185">Reference proteome</keyword>
<dbReference type="Proteomes" id="UP000186351">
    <property type="component" value="Chromosome"/>
</dbReference>
<evidence type="ECO:0000313" key="2">
    <source>
        <dbReference type="EMBL" id="ANU62864.1"/>
    </source>
</evidence>
<protein>
    <submittedName>
        <fullName evidence="2">Uncharacterized protein</fullName>
    </submittedName>
</protein>
<proteinExistence type="predicted"/>
<dbReference type="RefSeq" id="WP_068960240.1">
    <property type="nucleotide sequence ID" value="NZ_CAJTAP010000026.1"/>
</dbReference>
<reference evidence="3" key="1">
    <citation type="submission" date="2016-04" db="EMBL/GenBank/DDBJ databases">
        <title>Complete Genome Sequences of Twelve Strains of a Stable Defined Moderately Diverse Mouse Microbiota 2 (sDMDMm2).</title>
        <authorList>
            <person name="Uchimura Y."/>
            <person name="Wyss M."/>
            <person name="Brugiroux S."/>
            <person name="Limenitakis J.P."/>
            <person name="Stecher B."/>
            <person name="McCoy K.D."/>
            <person name="Macpherson A.J."/>
        </authorList>
    </citation>
    <scope>NUCLEOTIDE SEQUENCE [LARGE SCALE GENOMIC DNA]</scope>
    <source>
        <strain evidence="3">YL27</strain>
    </source>
</reference>
<accession>A0A1B1S7U1</accession>
<dbReference type="OrthoDB" id="7438987at2"/>
<dbReference type="EMBL" id="CP015402">
    <property type="protein sequence ID" value="ANU62864.1"/>
    <property type="molecule type" value="Genomic_DNA"/>
</dbReference>
<organism evidence="2 3">
    <name type="scientific">Muribaculum intestinale</name>
    <dbReference type="NCBI Taxonomy" id="1796646"/>
    <lineage>
        <taxon>Bacteria</taxon>
        <taxon>Pseudomonadati</taxon>
        <taxon>Bacteroidota</taxon>
        <taxon>Bacteroidia</taxon>
        <taxon>Bacteroidales</taxon>
        <taxon>Muribaculaceae</taxon>
        <taxon>Muribaculum</taxon>
    </lineage>
</organism>
<dbReference type="GeneID" id="65535894"/>
<name>A0A1B1S7U1_9BACT</name>
<sequence length="70" mass="7988">MRELDLHKAKTADKSKQKNEAKNAKPKSVLESFEYIVELAEDSNLDKEFLEKASTHIKYAVYLTFENGPG</sequence>
<dbReference type="AlphaFoldDB" id="A0A1B1S7U1"/>
<accession>A0A1Z2XDW6</accession>
<dbReference type="KEGG" id="pary:A4V02_03420"/>
<feature type="compositionally biased region" description="Basic and acidic residues" evidence="1">
    <location>
        <begin position="1"/>
        <end position="23"/>
    </location>
</feature>
<feature type="region of interest" description="Disordered" evidence="1">
    <location>
        <begin position="1"/>
        <end position="26"/>
    </location>
</feature>
<evidence type="ECO:0000256" key="1">
    <source>
        <dbReference type="SAM" id="MobiDB-lite"/>
    </source>
</evidence>
<evidence type="ECO:0000313" key="3">
    <source>
        <dbReference type="Proteomes" id="UP000186351"/>
    </source>
</evidence>